<dbReference type="Proteomes" id="UP001500483">
    <property type="component" value="Unassembled WGS sequence"/>
</dbReference>
<feature type="region of interest" description="Disordered" evidence="1">
    <location>
        <begin position="1"/>
        <end position="57"/>
    </location>
</feature>
<evidence type="ECO:0000313" key="3">
    <source>
        <dbReference type="EMBL" id="GAA3365647.1"/>
    </source>
</evidence>
<evidence type="ECO:0000256" key="1">
    <source>
        <dbReference type="SAM" id="MobiDB-lite"/>
    </source>
</evidence>
<dbReference type="PANTHER" id="PTHR30522:SF0">
    <property type="entry name" value="NUCLEOSIDE TRIPHOSPHATE PYROPHOSPHOHYDROLASE"/>
    <property type="match status" value="1"/>
</dbReference>
<accession>A0ABP6S1L4</accession>
<dbReference type="SUPFAM" id="SSF101386">
    <property type="entry name" value="all-alpha NTP pyrophosphatases"/>
    <property type="match status" value="1"/>
</dbReference>
<dbReference type="Pfam" id="PF03819">
    <property type="entry name" value="MazG"/>
    <property type="match status" value="1"/>
</dbReference>
<evidence type="ECO:0000313" key="4">
    <source>
        <dbReference type="Proteomes" id="UP001500483"/>
    </source>
</evidence>
<gene>
    <name evidence="3" type="ORF">GCM10020366_66380</name>
</gene>
<comment type="caution">
    <text evidence="3">The sequence shown here is derived from an EMBL/GenBank/DDBJ whole genome shotgun (WGS) entry which is preliminary data.</text>
</comment>
<organism evidence="3 4">
    <name type="scientific">Saccharopolyspora gregorii</name>
    <dbReference type="NCBI Taxonomy" id="33914"/>
    <lineage>
        <taxon>Bacteria</taxon>
        <taxon>Bacillati</taxon>
        <taxon>Actinomycetota</taxon>
        <taxon>Actinomycetes</taxon>
        <taxon>Pseudonocardiales</taxon>
        <taxon>Pseudonocardiaceae</taxon>
        <taxon>Saccharopolyspora</taxon>
    </lineage>
</organism>
<feature type="domain" description="NTP pyrophosphohydrolase MazG-like" evidence="2">
    <location>
        <begin position="181"/>
        <end position="256"/>
    </location>
</feature>
<dbReference type="Gene3D" id="1.10.287.1080">
    <property type="entry name" value="MazG-like"/>
    <property type="match status" value="2"/>
</dbReference>
<reference evidence="4" key="1">
    <citation type="journal article" date="2019" name="Int. J. Syst. Evol. Microbiol.">
        <title>The Global Catalogue of Microorganisms (GCM) 10K type strain sequencing project: providing services to taxonomists for standard genome sequencing and annotation.</title>
        <authorList>
            <consortium name="The Broad Institute Genomics Platform"/>
            <consortium name="The Broad Institute Genome Sequencing Center for Infectious Disease"/>
            <person name="Wu L."/>
            <person name="Ma J."/>
        </authorList>
    </citation>
    <scope>NUCLEOTIDE SEQUENCE [LARGE SCALE GENOMIC DNA]</scope>
    <source>
        <strain evidence="4">JCM 9687</strain>
    </source>
</reference>
<protein>
    <recommendedName>
        <fullName evidence="2">NTP pyrophosphohydrolase MazG-like domain-containing protein</fullName>
    </recommendedName>
</protein>
<keyword evidence="4" id="KW-1185">Reference proteome</keyword>
<dbReference type="CDD" id="cd11528">
    <property type="entry name" value="NTP-PPase_MazG_Nterm"/>
    <property type="match status" value="1"/>
</dbReference>
<feature type="region of interest" description="Disordered" evidence="1">
    <location>
        <begin position="360"/>
        <end position="398"/>
    </location>
</feature>
<dbReference type="InterPro" id="IPR004518">
    <property type="entry name" value="MazG-like_dom"/>
</dbReference>
<proteinExistence type="predicted"/>
<dbReference type="InterPro" id="IPR011551">
    <property type="entry name" value="NTP_PyrPHydrolase_MazG"/>
</dbReference>
<feature type="compositionally biased region" description="Basic and acidic residues" evidence="1">
    <location>
        <begin position="360"/>
        <end position="373"/>
    </location>
</feature>
<evidence type="ECO:0000259" key="2">
    <source>
        <dbReference type="Pfam" id="PF03819"/>
    </source>
</evidence>
<name>A0ABP6S1L4_9PSEU</name>
<dbReference type="InterPro" id="IPR048015">
    <property type="entry name" value="NTP-PPase_MazG-like_N"/>
</dbReference>
<sequence>MRAGSPATSAAWIEHCGGGRPRGWDNRAMHNARSAAPGSGDRTSGSGGTGATSRFPDLGTVAPGTAVVVVDDRLGDVIPAAAVPALRRAAAVHAVPGLPPATVSALDDPGTPDVPELLAGAEREPVVLFAPDVHSAQAAALLEAGAALLGAQPPVGAELLDAVAVMDRLRSPGGCPWDAEQDHDSLRRYLVEETYELLDAIDQRDRASLREELGDVLLQVLFHARIAAEDGAEPFGVDEVAADLVGKLVSRHPQVFTEAGSVHDAESQQLRWDELKQREKQRESVLDGVATGQPAAALAAKLVNRADRAGVPRELLTAAGSPGAGLFELVARARLDGGDPEDELRAAALDFDGRVRAAEAAARADGRDPHRLTSEQWASYWSRGGATSGNDHNKSTVD</sequence>
<dbReference type="EMBL" id="BAAAYK010000038">
    <property type="protein sequence ID" value="GAA3365647.1"/>
    <property type="molecule type" value="Genomic_DNA"/>
</dbReference>
<dbReference type="PANTHER" id="PTHR30522">
    <property type="entry name" value="NUCLEOSIDE TRIPHOSPHATE PYROPHOSPHOHYDROLASE"/>
    <property type="match status" value="1"/>
</dbReference>